<dbReference type="Gene3D" id="1.10.3720.10">
    <property type="entry name" value="MetI-like"/>
    <property type="match status" value="1"/>
</dbReference>
<dbReference type="InterPro" id="IPR035906">
    <property type="entry name" value="MetI-like_sf"/>
</dbReference>
<evidence type="ECO:0000256" key="7">
    <source>
        <dbReference type="RuleBase" id="RU363032"/>
    </source>
</evidence>
<feature type="transmembrane region" description="Helical" evidence="7">
    <location>
        <begin position="139"/>
        <end position="160"/>
    </location>
</feature>
<keyword evidence="6 7" id="KW-0472">Membrane</keyword>
<feature type="transmembrane region" description="Helical" evidence="7">
    <location>
        <begin position="234"/>
        <end position="259"/>
    </location>
</feature>
<feature type="transmembrane region" description="Helical" evidence="7">
    <location>
        <begin position="12"/>
        <end position="29"/>
    </location>
</feature>
<evidence type="ECO:0000259" key="8">
    <source>
        <dbReference type="PROSITE" id="PS50928"/>
    </source>
</evidence>
<dbReference type="EMBL" id="CP046455">
    <property type="protein sequence ID" value="QGU07962.1"/>
    <property type="molecule type" value="Genomic_DNA"/>
</dbReference>
<dbReference type="KEGG" id="cok:COCCU_10215"/>
<reference evidence="9 10" key="1">
    <citation type="submission" date="2019-11" db="EMBL/GenBank/DDBJ databases">
        <title>Complete genome sequence of Corynebacterium kalinowskii 1959, a novel Corynebacterium species isolated from soil of a small paddock in Vilsendorf, Germany.</title>
        <authorList>
            <person name="Schaffert L."/>
            <person name="Ruwe M."/>
            <person name="Milse J."/>
            <person name="Hanuschka K."/>
            <person name="Ortseifen V."/>
            <person name="Droste J."/>
            <person name="Brandt D."/>
            <person name="Schlueter L."/>
            <person name="Kutter Y."/>
            <person name="Vinke S."/>
            <person name="Viehoefer P."/>
            <person name="Jacob L."/>
            <person name="Luebke N.-C."/>
            <person name="Schulte-Berndt E."/>
            <person name="Hain C."/>
            <person name="Linder M."/>
            <person name="Schmidt P."/>
            <person name="Wollenschlaeger L."/>
            <person name="Luttermann T."/>
            <person name="Thieme E."/>
            <person name="Hassa J."/>
            <person name="Haak M."/>
            <person name="Wittchen M."/>
            <person name="Mentz A."/>
            <person name="Persicke M."/>
            <person name="Busche T."/>
            <person name="Ruckert C."/>
        </authorList>
    </citation>
    <scope>NUCLEOTIDE SEQUENCE [LARGE SCALE GENOMIC DNA]</scope>
    <source>
        <strain evidence="9 10">2039</strain>
    </source>
</reference>
<evidence type="ECO:0000256" key="5">
    <source>
        <dbReference type="ARBA" id="ARBA00022989"/>
    </source>
</evidence>
<dbReference type="InterPro" id="IPR000515">
    <property type="entry name" value="MetI-like"/>
</dbReference>
<evidence type="ECO:0000256" key="4">
    <source>
        <dbReference type="ARBA" id="ARBA00022692"/>
    </source>
</evidence>
<keyword evidence="10" id="KW-1185">Reference proteome</keyword>
<proteinExistence type="inferred from homology"/>
<feature type="domain" description="ABC transmembrane type-1" evidence="8">
    <location>
        <begin position="94"/>
        <end position="299"/>
    </location>
</feature>
<comment type="subcellular location">
    <subcellularLocation>
        <location evidence="1 7">Cell membrane</location>
        <topology evidence="1 7">Multi-pass membrane protein</topology>
    </subcellularLocation>
</comment>
<dbReference type="Pfam" id="PF19300">
    <property type="entry name" value="BPD_transp_1_N"/>
    <property type="match status" value="1"/>
</dbReference>
<accession>A0A6B8VQX9</accession>
<name>A0A6B8VQX9_9CORY</name>
<feature type="transmembrane region" description="Helical" evidence="7">
    <location>
        <begin position="279"/>
        <end position="299"/>
    </location>
</feature>
<dbReference type="AlphaFoldDB" id="A0A6B8VQX9"/>
<evidence type="ECO:0000256" key="1">
    <source>
        <dbReference type="ARBA" id="ARBA00004651"/>
    </source>
</evidence>
<comment type="similarity">
    <text evidence="7">Belongs to the binding-protein-dependent transport system permease family.</text>
</comment>
<feature type="transmembrane region" description="Helical" evidence="7">
    <location>
        <begin position="96"/>
        <end position="118"/>
    </location>
</feature>
<sequence length="322" mass="34580">MQLIFRHLARFLITLFIASILIFGLMRAIPGDPAQIALGVNATPEAVAALSTQLGTDQPLIQQYFSWISGLLRGEFGISLSSRADISPLVVDRAQVSLILCGTAMTLSLLIAVPLGVWAARRARRADGLLITAGSQIGIAIPSFLAGVLLVAVFAVQLGWLPANGWVPPAVDFGEFLRRLILPVVSLTAVQAAILTRYVRSAILEVMNEDYLRTARSKGMSLTQALRVHGLRNAALPVLTVTGLQLTSLIVGAVVIEQVFALPGLGSMLLDAVGNRDLIAVQTIVMLLVLFTLTVNLIIDLSYSLLDPRISATSETRRRADR</sequence>
<keyword evidence="4 7" id="KW-0812">Transmembrane</keyword>
<evidence type="ECO:0000256" key="3">
    <source>
        <dbReference type="ARBA" id="ARBA00022475"/>
    </source>
</evidence>
<keyword evidence="2 7" id="KW-0813">Transport</keyword>
<dbReference type="RefSeq" id="WP_156231394.1">
    <property type="nucleotide sequence ID" value="NZ_CP046455.1"/>
</dbReference>
<dbReference type="GO" id="GO:0005886">
    <property type="term" value="C:plasma membrane"/>
    <property type="evidence" value="ECO:0007669"/>
    <property type="project" value="UniProtKB-SubCell"/>
</dbReference>
<dbReference type="PANTHER" id="PTHR43163">
    <property type="entry name" value="DIPEPTIDE TRANSPORT SYSTEM PERMEASE PROTEIN DPPB-RELATED"/>
    <property type="match status" value="1"/>
</dbReference>
<dbReference type="GO" id="GO:0071916">
    <property type="term" value="F:dipeptide transmembrane transporter activity"/>
    <property type="evidence" value="ECO:0007669"/>
    <property type="project" value="TreeGrafter"/>
</dbReference>
<protein>
    <submittedName>
        <fullName evidence="9">Glutathione transport system permease protein GsiC</fullName>
    </submittedName>
</protein>
<dbReference type="Proteomes" id="UP000424462">
    <property type="component" value="Chromosome"/>
</dbReference>
<dbReference type="CDD" id="cd06261">
    <property type="entry name" value="TM_PBP2"/>
    <property type="match status" value="1"/>
</dbReference>
<organism evidence="9 10">
    <name type="scientific">Corynebacterium occultum</name>
    <dbReference type="NCBI Taxonomy" id="2675219"/>
    <lineage>
        <taxon>Bacteria</taxon>
        <taxon>Bacillati</taxon>
        <taxon>Actinomycetota</taxon>
        <taxon>Actinomycetes</taxon>
        <taxon>Mycobacteriales</taxon>
        <taxon>Corynebacteriaceae</taxon>
        <taxon>Corynebacterium</taxon>
    </lineage>
</organism>
<dbReference type="PANTHER" id="PTHR43163:SF6">
    <property type="entry name" value="DIPEPTIDE TRANSPORT SYSTEM PERMEASE PROTEIN DPPB-RELATED"/>
    <property type="match status" value="1"/>
</dbReference>
<evidence type="ECO:0000313" key="9">
    <source>
        <dbReference type="EMBL" id="QGU07962.1"/>
    </source>
</evidence>
<dbReference type="Pfam" id="PF00528">
    <property type="entry name" value="BPD_transp_1"/>
    <property type="match status" value="1"/>
</dbReference>
<dbReference type="InterPro" id="IPR045621">
    <property type="entry name" value="BPD_transp_1_N"/>
</dbReference>
<keyword evidence="5 7" id="KW-1133">Transmembrane helix</keyword>
<feature type="transmembrane region" description="Helical" evidence="7">
    <location>
        <begin position="180"/>
        <end position="199"/>
    </location>
</feature>
<gene>
    <name evidence="9" type="primary">gsiC</name>
    <name evidence="9" type="ORF">COCCU_10215</name>
</gene>
<keyword evidence="3" id="KW-1003">Cell membrane</keyword>
<evidence type="ECO:0000256" key="2">
    <source>
        <dbReference type="ARBA" id="ARBA00022448"/>
    </source>
</evidence>
<evidence type="ECO:0000313" key="10">
    <source>
        <dbReference type="Proteomes" id="UP000424462"/>
    </source>
</evidence>
<dbReference type="SUPFAM" id="SSF161098">
    <property type="entry name" value="MetI-like"/>
    <property type="match status" value="1"/>
</dbReference>
<dbReference type="PROSITE" id="PS50928">
    <property type="entry name" value="ABC_TM1"/>
    <property type="match status" value="1"/>
</dbReference>
<evidence type="ECO:0000256" key="6">
    <source>
        <dbReference type="ARBA" id="ARBA00023136"/>
    </source>
</evidence>